<evidence type="ECO:0000256" key="1">
    <source>
        <dbReference type="SAM" id="MobiDB-lite"/>
    </source>
</evidence>
<organism evidence="3 5">
    <name type="scientific">Methylobacterium phyllosphaerae</name>
    <dbReference type="NCBI Taxonomy" id="418223"/>
    <lineage>
        <taxon>Bacteria</taxon>
        <taxon>Pseudomonadati</taxon>
        <taxon>Pseudomonadota</taxon>
        <taxon>Alphaproteobacteria</taxon>
        <taxon>Hyphomicrobiales</taxon>
        <taxon>Methylobacteriaceae</taxon>
        <taxon>Methylobacterium</taxon>
    </lineage>
</organism>
<name>A0AAE8HQ11_9HYPH</name>
<evidence type="ECO:0000313" key="2">
    <source>
        <dbReference type="EMBL" id="APT33481.1"/>
    </source>
</evidence>
<dbReference type="Proteomes" id="UP000185487">
    <property type="component" value="Chromosome"/>
</dbReference>
<accession>A0AAE8HQ11</accession>
<reference evidence="3 5" key="2">
    <citation type="submission" date="2016-10" db="EMBL/GenBank/DDBJ databases">
        <authorList>
            <person name="Varghese N."/>
            <person name="Submissions S."/>
        </authorList>
    </citation>
    <scope>NUCLEOTIDE SEQUENCE [LARGE SCALE GENOMIC DNA]</scope>
    <source>
        <strain evidence="3 5">CBMB27</strain>
    </source>
</reference>
<feature type="compositionally biased region" description="Basic and acidic residues" evidence="1">
    <location>
        <begin position="422"/>
        <end position="437"/>
    </location>
</feature>
<gene>
    <name evidence="2" type="ORF">MCBMB27_04190</name>
    <name evidence="3" type="ORF">SAMN05192567_105226</name>
</gene>
<evidence type="ECO:0000313" key="5">
    <source>
        <dbReference type="Proteomes" id="UP000199140"/>
    </source>
</evidence>
<feature type="region of interest" description="Disordered" evidence="1">
    <location>
        <begin position="411"/>
        <end position="440"/>
    </location>
</feature>
<keyword evidence="4" id="KW-1185">Reference proteome</keyword>
<dbReference type="Proteomes" id="UP000199140">
    <property type="component" value="Unassembled WGS sequence"/>
</dbReference>
<dbReference type="KEGG" id="mphy:MCBMB27_04190"/>
<dbReference type="AlphaFoldDB" id="A0AAE8HQ11"/>
<proteinExistence type="predicted"/>
<dbReference type="EMBL" id="CP015367">
    <property type="protein sequence ID" value="APT33481.1"/>
    <property type="molecule type" value="Genomic_DNA"/>
</dbReference>
<reference evidence="2 4" key="1">
    <citation type="submission" date="2016-04" db="EMBL/GenBank/DDBJ databases">
        <title>Complete genome sequencing and analysis of CBMB27, Methylobacterium phyllosphaerae isolated from leaf tissues of rice (Oryza sativa L.).</title>
        <authorList>
            <person name="Lee Y."/>
            <person name="Hwangbo K."/>
            <person name="Chung H."/>
            <person name="Yoo J."/>
            <person name="Kim K.Y."/>
            <person name="Sa T.M."/>
            <person name="Um Y."/>
            <person name="Madhaiyan M."/>
        </authorList>
    </citation>
    <scope>NUCLEOTIDE SEQUENCE [LARGE SCALE GENOMIC DNA]</scope>
    <source>
        <strain evidence="2 4">CBMB27</strain>
    </source>
</reference>
<dbReference type="EMBL" id="FOPK01000005">
    <property type="protein sequence ID" value="SFG61471.1"/>
    <property type="molecule type" value="Genomic_DNA"/>
</dbReference>
<evidence type="ECO:0000313" key="3">
    <source>
        <dbReference type="EMBL" id="SFG61471.1"/>
    </source>
</evidence>
<sequence length="525" mass="55679">MRFAVDAEFLPTIGTDDTSAVLKIVPARLAPVTGLHLFDVTAGKLASEVLSHTVIERFAQQLAIPLPPLKTDFKLPVHLAVDQHLAFPVQGGYQLHAKLGGPDVNGSFEAPYPLVTASGVWLLGGAKVTFRNPDPLPVDRAAARSAIDLKRDQLEASLDAFNAAGDDVEVRLPVRPLLDAARTISGRQFDIPISTTGANGVIAEGNVLKDDFLGNVGVKVTPQHAEFVSGTLSANFAQPSWSPDKGLTVSVGLQAAVRAAVHYHLSTGKIGGGVGGDTTIEGSTSGTLSSQIAVSRQETPKGAAIIMQPKLSCVRIAADIYSQAALLNVGWVKVGRIGVRMKRNVGGGRQAPVPLIDGLSRVYALGAPQPNATGKREDLRLPQPAVEIRWSPTSVVMENDGLRIRARLSISGSDAQPGGPLDSDRSALADALHEQSKESPCAPEQELALLVDNAEIGPHNDIVKFLDDSVKAGIRVGQQTVDQINKLREKPIDTIKEAPGNIAREAEKAGRWLGDRTGIHIRSPW</sequence>
<protein>
    <submittedName>
        <fullName evidence="3">Uncharacterized protein</fullName>
    </submittedName>
</protein>
<evidence type="ECO:0000313" key="4">
    <source>
        <dbReference type="Proteomes" id="UP000185487"/>
    </source>
</evidence>